<feature type="coiled-coil region" evidence="1">
    <location>
        <begin position="150"/>
        <end position="211"/>
    </location>
</feature>
<keyword evidence="4" id="KW-1185">Reference proteome</keyword>
<dbReference type="EMBL" id="JAUSUF010000003">
    <property type="protein sequence ID" value="MDQ0149366.1"/>
    <property type="molecule type" value="Genomic_DNA"/>
</dbReference>
<dbReference type="Pfam" id="PF14470">
    <property type="entry name" value="bPH_3"/>
    <property type="match status" value="1"/>
</dbReference>
<protein>
    <submittedName>
        <fullName evidence="3">Septum formation inhibitor MinC</fullName>
    </submittedName>
</protein>
<feature type="domain" description="YokE-like PH" evidence="2">
    <location>
        <begin position="34"/>
        <end position="125"/>
    </location>
</feature>
<dbReference type="RefSeq" id="WP_307484749.1">
    <property type="nucleotide sequence ID" value="NZ_JAUSUF010000003.1"/>
</dbReference>
<sequence>MGFFDKTEEKEENKLGEYSLDSSKKEIQELQGILKDNEECNYLVEGCTEEGSWIIATTNSRLIFLHKKFKGDIKVEEISINDIKFTNFKTGLLSGKIEIGLNDEYIVITNIYKDYVEGMFNILNETIIKCIMNRDNIEYGEAKLVWADISKEYELAKLEKENKLKEEKKEKERQEYEKAKIEYEEKIKAKAEEKRNEKQYQKDRLKQLKRDHIPYCPKCHSTAITYQGKKISIGKAIVGGALLGPGGTVLGGLSGKKGKVVCLNCGHKWKL</sequence>
<dbReference type="Proteomes" id="UP001228504">
    <property type="component" value="Unassembled WGS sequence"/>
</dbReference>
<evidence type="ECO:0000259" key="2">
    <source>
        <dbReference type="Pfam" id="PF14470"/>
    </source>
</evidence>
<keyword evidence="1" id="KW-0175">Coiled coil</keyword>
<evidence type="ECO:0000313" key="4">
    <source>
        <dbReference type="Proteomes" id="UP001228504"/>
    </source>
</evidence>
<accession>A0ABT9USU4</accession>
<reference evidence="3 4" key="1">
    <citation type="submission" date="2023-07" db="EMBL/GenBank/DDBJ databases">
        <title>Genomic Encyclopedia of Type Strains, Phase IV (KMG-IV): sequencing the most valuable type-strain genomes for metagenomic binning, comparative biology and taxonomic classification.</title>
        <authorList>
            <person name="Goeker M."/>
        </authorList>
    </citation>
    <scope>NUCLEOTIDE SEQUENCE [LARGE SCALE GENOMIC DNA]</scope>
    <source>
        <strain evidence="3 4">DSM 20694</strain>
    </source>
</reference>
<gene>
    <name evidence="3" type="ORF">J2S18_001296</name>
</gene>
<dbReference type="InterPro" id="IPR039519">
    <property type="entry name" value="YokE-like_PH"/>
</dbReference>
<evidence type="ECO:0000256" key="1">
    <source>
        <dbReference type="SAM" id="Coils"/>
    </source>
</evidence>
<comment type="caution">
    <text evidence="3">The sequence shown here is derived from an EMBL/GenBank/DDBJ whole genome shotgun (WGS) entry which is preliminary data.</text>
</comment>
<proteinExistence type="predicted"/>
<evidence type="ECO:0000313" key="3">
    <source>
        <dbReference type="EMBL" id="MDQ0149366.1"/>
    </source>
</evidence>
<organism evidence="3 4">
    <name type="scientific">Eubacterium multiforme</name>
    <dbReference type="NCBI Taxonomy" id="83339"/>
    <lineage>
        <taxon>Bacteria</taxon>
        <taxon>Bacillati</taxon>
        <taxon>Bacillota</taxon>
        <taxon>Clostridia</taxon>
        <taxon>Eubacteriales</taxon>
        <taxon>Eubacteriaceae</taxon>
        <taxon>Eubacterium</taxon>
    </lineage>
</organism>
<name>A0ABT9USU4_9FIRM</name>